<evidence type="ECO:0000256" key="21">
    <source>
        <dbReference type="PIRSR" id="PIRSR600823-4"/>
    </source>
</evidence>
<feature type="binding site" evidence="19">
    <location>
        <position position="486"/>
    </location>
    <ligand>
        <name>substrate</name>
    </ligand>
</feature>
<keyword evidence="11 20" id="KW-0106">Calcium</keyword>
<evidence type="ECO:0000256" key="6">
    <source>
        <dbReference type="ARBA" id="ARBA00022525"/>
    </source>
</evidence>
<dbReference type="EC" id="1.11.1.7" evidence="5"/>
<feature type="domain" description="Plant heme peroxidase family profile" evidence="24">
    <location>
        <begin position="347"/>
        <end position="646"/>
    </location>
</feature>
<dbReference type="PROSITE" id="PS00435">
    <property type="entry name" value="PEROXIDASE_1"/>
    <property type="match status" value="1"/>
</dbReference>
<dbReference type="InterPro" id="IPR033905">
    <property type="entry name" value="Secretory_peroxidase"/>
</dbReference>
<proteinExistence type="inferred from homology"/>
<evidence type="ECO:0000256" key="16">
    <source>
        <dbReference type="ARBA" id="ARBA00023324"/>
    </source>
</evidence>
<feature type="site" description="Transition state stabilizer" evidence="21">
    <location>
        <position position="384"/>
    </location>
</feature>
<dbReference type="PRINTS" id="PR00458">
    <property type="entry name" value="PEROXIDASE"/>
</dbReference>
<evidence type="ECO:0000256" key="19">
    <source>
        <dbReference type="PIRSR" id="PIRSR600823-2"/>
    </source>
</evidence>
<evidence type="ECO:0000256" key="18">
    <source>
        <dbReference type="PIRSR" id="PIRSR600823-1"/>
    </source>
</evidence>
<protein>
    <recommendedName>
        <fullName evidence="17">Peroxidase 1</fullName>
        <ecNumber evidence="5">1.11.1.7</ecNumber>
    </recommendedName>
</protein>
<keyword evidence="10 23" id="KW-0732">Signal</keyword>
<feature type="chain" id="PRO_5032749001" description="Peroxidase 1" evidence="23">
    <location>
        <begin position="28"/>
        <end position="646"/>
    </location>
</feature>
<feature type="binding site" evidence="20">
    <location>
        <position position="565"/>
    </location>
    <ligand>
        <name>Ca(2+)</name>
        <dbReference type="ChEBI" id="CHEBI:29108"/>
        <label>2</label>
    </ligand>
</feature>
<sequence length="646" mass="70536">MESNISILITCLIFATAFQLLLPVSEASGRGSELKVGYYKDKCEKAESIVTSTVSSYVKSYPGLGAGLIRLFFHDCFVRGCDASVLLDPTPENNQTEKLAIPNFPSLRGFEVIDAAKAELEKECKGVVSCADIIALAARDASYLLGNIFYKIPTGRLDGRVSNSTEALLNLPPPFFNLTQLEALFATKGLSASEMVALSGAHSIGRSHCSSFTSRLYPTIDPTMDQNFGASLRKLCPDPKNATNDGVVPQDFVTPDKLDEQYYKNVESLTALFFSDWSLLTSSETSKQVDTYTKKPETFKQDFANAMVKMGNIEMESNISILITCLIFATAFQLLLPVSEASGCGSELKVGYYKDKCEKAESIVTSTVSSYVKSYPGLGAGLIRLFFHDCFVRGCDASVLLDPTPENNQTEKLAIPNFPSLRGFEVIDAAKAELEKECKGVVSCADIIALAARDASYLLANIFYKIPTGRLDGRVSNSTEALLNLPPPFFNLTQLEALFATKGLNAFDLVALSGAHSIGRSHCSSFTSRLYPTIDPTMDQNFGASLRKLCPDPKNATNDGVVPQDFVTPDKLDEQYYKNVESLTALFFSDWSLLTSSETSKQVDTYTKEPETFKQDFANAMVKMGNIEVLTGPPGEVRGPTCRFVN</sequence>
<feature type="disulfide bond" evidence="22">
    <location>
        <begin position="523"/>
        <end position="550"/>
    </location>
</feature>
<dbReference type="GO" id="GO:0005576">
    <property type="term" value="C:extracellular region"/>
    <property type="evidence" value="ECO:0007669"/>
    <property type="project" value="UniProtKB-SubCell"/>
</dbReference>
<feature type="active site" description="Proton acceptor" evidence="18">
    <location>
        <position position="388"/>
    </location>
</feature>
<comment type="similarity">
    <text evidence="4">Belongs to the peroxidase family. Ascorbate peroxidase subfamily.</text>
</comment>
<evidence type="ECO:0000256" key="1">
    <source>
        <dbReference type="ARBA" id="ARBA00000189"/>
    </source>
</evidence>
<evidence type="ECO:0000313" key="25">
    <source>
        <dbReference type="EMBL" id="KAF3336605.1"/>
    </source>
</evidence>
<evidence type="ECO:0000259" key="24">
    <source>
        <dbReference type="PROSITE" id="PS50873"/>
    </source>
</evidence>
<feature type="binding site" evidence="20">
    <location>
        <position position="392"/>
    </location>
    <ligand>
        <name>Ca(2+)</name>
        <dbReference type="ChEBI" id="CHEBI:29108"/>
        <label>1</label>
    </ligand>
</feature>
<dbReference type="PROSITE" id="PS50873">
    <property type="entry name" value="PEROXIDASE_4"/>
    <property type="match status" value="2"/>
</dbReference>
<keyword evidence="16" id="KW-0376">Hydrogen peroxide</keyword>
<evidence type="ECO:0000256" key="22">
    <source>
        <dbReference type="PIRSR" id="PIRSR600823-5"/>
    </source>
</evidence>
<evidence type="ECO:0000256" key="13">
    <source>
        <dbReference type="ARBA" id="ARBA00023004"/>
    </source>
</evidence>
<keyword evidence="14 22" id="KW-1015">Disulfide bond</keyword>
<dbReference type="FunFam" id="1.10.520.10:FF:000001">
    <property type="entry name" value="Peroxidase"/>
    <property type="match status" value="1"/>
</dbReference>
<feature type="binding site" evidence="20">
    <location>
        <position position="396"/>
    </location>
    <ligand>
        <name>Ca(2+)</name>
        <dbReference type="ChEBI" id="CHEBI:29108"/>
        <label>1</label>
    </ligand>
</feature>
<dbReference type="GO" id="GO:0046872">
    <property type="term" value="F:metal ion binding"/>
    <property type="evidence" value="ECO:0007669"/>
    <property type="project" value="UniProtKB-KW"/>
</dbReference>
<name>A0A833QW92_9POAL</name>
<evidence type="ECO:0000256" key="15">
    <source>
        <dbReference type="ARBA" id="ARBA00023180"/>
    </source>
</evidence>
<evidence type="ECO:0000256" key="12">
    <source>
        <dbReference type="ARBA" id="ARBA00023002"/>
    </source>
</evidence>
<evidence type="ECO:0000256" key="17">
    <source>
        <dbReference type="ARBA" id="ARBA00072322"/>
    </source>
</evidence>
<dbReference type="EMBL" id="SWLB01000007">
    <property type="protein sequence ID" value="KAF3336605.1"/>
    <property type="molecule type" value="Genomic_DNA"/>
</dbReference>
<dbReference type="Pfam" id="PF00141">
    <property type="entry name" value="peroxidase"/>
    <property type="match status" value="2"/>
</dbReference>
<comment type="catalytic activity">
    <reaction evidence="1">
        <text>2 a phenolic donor + H2O2 = 2 a phenolic radical donor + 2 H2O</text>
        <dbReference type="Rhea" id="RHEA:56136"/>
        <dbReference type="ChEBI" id="CHEBI:15377"/>
        <dbReference type="ChEBI" id="CHEBI:16240"/>
        <dbReference type="ChEBI" id="CHEBI:139520"/>
        <dbReference type="ChEBI" id="CHEBI:139521"/>
        <dbReference type="EC" id="1.11.1.7"/>
    </reaction>
</comment>
<keyword evidence="9 20" id="KW-0479">Metal-binding</keyword>
<dbReference type="GO" id="GO:0042744">
    <property type="term" value="P:hydrogen peroxide catabolic process"/>
    <property type="evidence" value="ECO:0007669"/>
    <property type="project" value="UniProtKB-KW"/>
</dbReference>
<feature type="binding site" evidence="20">
    <location>
        <position position="411"/>
    </location>
    <ligand>
        <name>Ca(2+)</name>
        <dbReference type="ChEBI" id="CHEBI:29108"/>
        <label>1</label>
    </ligand>
</feature>
<dbReference type="InterPro" id="IPR019793">
    <property type="entry name" value="Peroxidases_heam-ligand_BS"/>
</dbReference>
<dbReference type="PRINTS" id="PR00461">
    <property type="entry name" value="PLPEROXIDASE"/>
</dbReference>
<dbReference type="Proteomes" id="UP000623129">
    <property type="component" value="Unassembled WGS sequence"/>
</dbReference>
<gene>
    <name evidence="25" type="ORF">FCM35_KLT19191</name>
</gene>
<keyword evidence="26" id="KW-1185">Reference proteome</keyword>
<comment type="caution">
    <text evidence="25">The sequence shown here is derived from an EMBL/GenBank/DDBJ whole genome shotgun (WGS) entry which is preliminary data.</text>
</comment>
<dbReference type="GO" id="GO:0020037">
    <property type="term" value="F:heme binding"/>
    <property type="evidence" value="ECO:0007669"/>
    <property type="project" value="InterPro"/>
</dbReference>
<evidence type="ECO:0000313" key="26">
    <source>
        <dbReference type="Proteomes" id="UP000623129"/>
    </source>
</evidence>
<feature type="binding site" evidence="20">
    <location>
        <position position="573"/>
    </location>
    <ligand>
        <name>Ca(2+)</name>
        <dbReference type="ChEBI" id="CHEBI:29108"/>
        <label>2</label>
    </ligand>
</feature>
<keyword evidence="8" id="KW-0349">Heme</keyword>
<feature type="binding site" description="axial binding residue" evidence="20">
    <location>
        <position position="516"/>
    </location>
    <ligand>
        <name>heme b</name>
        <dbReference type="ChEBI" id="CHEBI:60344"/>
    </ligand>
    <ligandPart>
        <name>Fe</name>
        <dbReference type="ChEBI" id="CHEBI:18248"/>
    </ligandPart>
</feature>
<comment type="subcellular location">
    <subcellularLocation>
        <location evidence="3">Secreted</location>
    </subcellularLocation>
</comment>
<evidence type="ECO:0000256" key="5">
    <source>
        <dbReference type="ARBA" id="ARBA00012313"/>
    </source>
</evidence>
<evidence type="ECO:0000256" key="3">
    <source>
        <dbReference type="ARBA" id="ARBA00004613"/>
    </source>
</evidence>
<feature type="disulfide bond" evidence="22">
    <location>
        <begin position="357"/>
        <end position="438"/>
    </location>
</feature>
<dbReference type="Gene3D" id="1.10.520.10">
    <property type="match status" value="2"/>
</dbReference>
<dbReference type="InterPro" id="IPR019794">
    <property type="entry name" value="Peroxidases_AS"/>
</dbReference>
<dbReference type="InterPro" id="IPR000823">
    <property type="entry name" value="Peroxidase_pln"/>
</dbReference>
<dbReference type="AlphaFoldDB" id="A0A833QW92"/>
<dbReference type="PANTHER" id="PTHR31235">
    <property type="entry name" value="PEROXIDASE 25-RELATED"/>
    <property type="match status" value="1"/>
</dbReference>
<dbReference type="FunFam" id="1.10.420.10:FF:000006">
    <property type="entry name" value="Peroxidase"/>
    <property type="match status" value="2"/>
</dbReference>
<feature type="disulfide bond" evidence="22">
    <location>
        <begin position="390"/>
        <end position="395"/>
    </location>
</feature>
<dbReference type="GO" id="GO:0006979">
    <property type="term" value="P:response to oxidative stress"/>
    <property type="evidence" value="ECO:0007669"/>
    <property type="project" value="InterPro"/>
</dbReference>
<evidence type="ECO:0000256" key="9">
    <source>
        <dbReference type="ARBA" id="ARBA00022723"/>
    </source>
</evidence>
<keyword evidence="12" id="KW-0560">Oxidoreductase</keyword>
<dbReference type="Gene3D" id="1.10.420.10">
    <property type="entry name" value="Peroxidase, domain 2"/>
    <property type="match status" value="2"/>
</dbReference>
<evidence type="ECO:0000256" key="7">
    <source>
        <dbReference type="ARBA" id="ARBA00022559"/>
    </source>
</evidence>
<feature type="binding site" evidence="20">
    <location>
        <position position="568"/>
    </location>
    <ligand>
        <name>Ca(2+)</name>
        <dbReference type="ChEBI" id="CHEBI:29108"/>
        <label>2</label>
    </ligand>
</feature>
<keyword evidence="7 25" id="KW-0575">Peroxidase</keyword>
<keyword evidence="15" id="KW-0325">Glycoprotein</keyword>
<dbReference type="InterPro" id="IPR002016">
    <property type="entry name" value="Haem_peroxidase"/>
</dbReference>
<evidence type="ECO:0000256" key="10">
    <source>
        <dbReference type="ARBA" id="ARBA00022729"/>
    </source>
</evidence>
<evidence type="ECO:0000256" key="14">
    <source>
        <dbReference type="ARBA" id="ARBA00023157"/>
    </source>
</evidence>
<dbReference type="GO" id="GO:0140825">
    <property type="term" value="F:lactoperoxidase activity"/>
    <property type="evidence" value="ECO:0007669"/>
    <property type="project" value="UniProtKB-EC"/>
</dbReference>
<feature type="binding site" evidence="20">
    <location>
        <position position="394"/>
    </location>
    <ligand>
        <name>Ca(2+)</name>
        <dbReference type="ChEBI" id="CHEBI:29108"/>
        <label>1</label>
    </ligand>
</feature>
<evidence type="ECO:0000256" key="8">
    <source>
        <dbReference type="ARBA" id="ARBA00022617"/>
    </source>
</evidence>
<evidence type="ECO:0000256" key="2">
    <source>
        <dbReference type="ARBA" id="ARBA00002322"/>
    </source>
</evidence>
<feature type="domain" description="Plant heme peroxidase family profile" evidence="24">
    <location>
        <begin position="33"/>
        <end position="329"/>
    </location>
</feature>
<keyword evidence="6" id="KW-0964">Secreted</keyword>
<feature type="disulfide bond" evidence="22">
    <location>
        <begin position="444"/>
        <end position="642"/>
    </location>
</feature>
<feature type="binding site" evidence="20">
    <location>
        <position position="398"/>
    </location>
    <ligand>
        <name>Ca(2+)</name>
        <dbReference type="ChEBI" id="CHEBI:29108"/>
        <label>1</label>
    </ligand>
</feature>
<evidence type="ECO:0000256" key="4">
    <source>
        <dbReference type="ARBA" id="ARBA00006873"/>
    </source>
</evidence>
<feature type="binding site" evidence="20">
    <location>
        <position position="389"/>
    </location>
    <ligand>
        <name>Ca(2+)</name>
        <dbReference type="ChEBI" id="CHEBI:29108"/>
        <label>1</label>
    </ligand>
</feature>
<evidence type="ECO:0000256" key="11">
    <source>
        <dbReference type="ARBA" id="ARBA00022837"/>
    </source>
</evidence>
<dbReference type="OrthoDB" id="2113341at2759"/>
<evidence type="ECO:0000256" key="23">
    <source>
        <dbReference type="SAM" id="SignalP"/>
    </source>
</evidence>
<dbReference type="CDD" id="cd00693">
    <property type="entry name" value="secretory_peroxidase"/>
    <property type="match status" value="2"/>
</dbReference>
<dbReference type="FunFam" id="1.10.520.10:FF:000006">
    <property type="entry name" value="Peroxidase"/>
    <property type="match status" value="1"/>
</dbReference>
<comment type="cofactor">
    <cofactor evidence="20">
        <name>heme b</name>
        <dbReference type="ChEBI" id="CHEBI:60344"/>
    </cofactor>
    <text evidence="20">Binds 1 heme b (iron(II)-protoporphyrin IX) group per subunit.</text>
</comment>
<comment type="cofactor">
    <cofactor evidence="20">
        <name>Ca(2+)</name>
        <dbReference type="ChEBI" id="CHEBI:29108"/>
    </cofactor>
    <text evidence="20">Binds 2 calcium ions per subunit.</text>
</comment>
<dbReference type="InterPro" id="IPR010255">
    <property type="entry name" value="Haem_peroxidase_sf"/>
</dbReference>
<comment type="function">
    <text evidence="2">Removal of H(2)O(2), oxidation of toxic reductants, biosynthesis and degradation of lignin, suberization, auxin catabolism, response to environmental stresses such as wounding, pathogen attack and oxidative stress. These functions might be dependent on each isozyme/isoform in each plant tissue.</text>
</comment>
<organism evidence="25 26">
    <name type="scientific">Carex littledalei</name>
    <dbReference type="NCBI Taxonomy" id="544730"/>
    <lineage>
        <taxon>Eukaryota</taxon>
        <taxon>Viridiplantae</taxon>
        <taxon>Streptophyta</taxon>
        <taxon>Embryophyta</taxon>
        <taxon>Tracheophyta</taxon>
        <taxon>Spermatophyta</taxon>
        <taxon>Magnoliopsida</taxon>
        <taxon>Liliopsida</taxon>
        <taxon>Poales</taxon>
        <taxon>Cyperaceae</taxon>
        <taxon>Cyperoideae</taxon>
        <taxon>Cariceae</taxon>
        <taxon>Carex</taxon>
        <taxon>Carex subgen. Euthyceras</taxon>
    </lineage>
</organism>
<dbReference type="SUPFAM" id="SSF48113">
    <property type="entry name" value="Heme-dependent peroxidases"/>
    <property type="match status" value="2"/>
</dbReference>
<accession>A0A833QW92</accession>
<dbReference type="PROSITE" id="PS00436">
    <property type="entry name" value="PEROXIDASE_2"/>
    <property type="match status" value="2"/>
</dbReference>
<keyword evidence="13 20" id="KW-0408">Iron</keyword>
<reference evidence="25" key="1">
    <citation type="submission" date="2020-01" db="EMBL/GenBank/DDBJ databases">
        <title>Genome sequence of Kobresia littledalei, the first chromosome-level genome in the family Cyperaceae.</title>
        <authorList>
            <person name="Qu G."/>
        </authorList>
    </citation>
    <scope>NUCLEOTIDE SEQUENCE</scope>
    <source>
        <strain evidence="25">C.B.Clarke</strain>
        <tissue evidence="25">Leaf</tissue>
    </source>
</reference>
<feature type="signal peptide" evidence="23">
    <location>
        <begin position="1"/>
        <end position="27"/>
    </location>
</feature>
<evidence type="ECO:0000256" key="20">
    <source>
        <dbReference type="PIRSR" id="PIRSR600823-3"/>
    </source>
</evidence>